<evidence type="ECO:0000313" key="2">
    <source>
        <dbReference type="EMBL" id="MPC62612.1"/>
    </source>
</evidence>
<dbReference type="Proteomes" id="UP000324222">
    <property type="component" value="Unassembled WGS sequence"/>
</dbReference>
<gene>
    <name evidence="2" type="ORF">E2C01_056700</name>
</gene>
<dbReference type="EMBL" id="VSRR010019865">
    <property type="protein sequence ID" value="MPC62612.1"/>
    <property type="molecule type" value="Genomic_DNA"/>
</dbReference>
<dbReference type="OrthoDB" id="6380825at2759"/>
<keyword evidence="3" id="KW-1185">Reference proteome</keyword>
<name>A0A5B7GUV3_PORTR</name>
<organism evidence="2 3">
    <name type="scientific">Portunus trituberculatus</name>
    <name type="common">Swimming crab</name>
    <name type="synonym">Neptunus trituberculatus</name>
    <dbReference type="NCBI Taxonomy" id="210409"/>
    <lineage>
        <taxon>Eukaryota</taxon>
        <taxon>Metazoa</taxon>
        <taxon>Ecdysozoa</taxon>
        <taxon>Arthropoda</taxon>
        <taxon>Crustacea</taxon>
        <taxon>Multicrustacea</taxon>
        <taxon>Malacostraca</taxon>
        <taxon>Eumalacostraca</taxon>
        <taxon>Eucarida</taxon>
        <taxon>Decapoda</taxon>
        <taxon>Pleocyemata</taxon>
        <taxon>Brachyura</taxon>
        <taxon>Eubrachyura</taxon>
        <taxon>Portunoidea</taxon>
        <taxon>Portunidae</taxon>
        <taxon>Portuninae</taxon>
        <taxon>Portunus</taxon>
    </lineage>
</organism>
<feature type="compositionally biased region" description="Basic and acidic residues" evidence="1">
    <location>
        <begin position="45"/>
        <end position="59"/>
    </location>
</feature>
<reference evidence="2 3" key="1">
    <citation type="submission" date="2019-05" db="EMBL/GenBank/DDBJ databases">
        <title>Another draft genome of Portunus trituberculatus and its Hox gene families provides insights of decapod evolution.</title>
        <authorList>
            <person name="Jeong J.-H."/>
            <person name="Song I."/>
            <person name="Kim S."/>
            <person name="Choi T."/>
            <person name="Kim D."/>
            <person name="Ryu S."/>
            <person name="Kim W."/>
        </authorList>
    </citation>
    <scope>NUCLEOTIDE SEQUENCE [LARGE SCALE GENOMIC DNA]</scope>
    <source>
        <tissue evidence="2">Muscle</tissue>
    </source>
</reference>
<protein>
    <submittedName>
        <fullName evidence="2">Uncharacterized protein</fullName>
    </submittedName>
</protein>
<feature type="region of interest" description="Disordered" evidence="1">
    <location>
        <begin position="43"/>
        <end position="135"/>
    </location>
</feature>
<sequence length="363" mass="38635">MAAPVPCDPYRPCQDHLTLAEPDYSASLKEYLAEYARNALHARHRSADQARQRAADQTHAHARAAHESSSQGGTYAHPPTHAHVAVPKKSQVAARGRAHGGTDRPHARGPEQDPGCGGARASHTSRRSHAHSIDQSHALTADQALAHLVEHGRVLGPESQPRVYLPEAAGRGRAAEASLACEHGPGQAVGHGYNEQEQVLVAGQGLAYPGEQQGLAHHTTTDLAALYHYEDPLAHHLECRGRSVIRGREEVSGPARAEHIIRRFHESGETCEEEVEPSTVGLSYQQRADVCTTRGHAAAVATSSGGLSEEHEVSRRRRGGLLLAEGLVREWVRAVGVVAASGTLVTLVVLGFGVSPHVPGGGE</sequence>
<proteinExistence type="predicted"/>
<comment type="caution">
    <text evidence="2">The sequence shown here is derived from an EMBL/GenBank/DDBJ whole genome shotgun (WGS) entry which is preliminary data.</text>
</comment>
<feature type="compositionally biased region" description="Basic and acidic residues" evidence="1">
    <location>
        <begin position="100"/>
        <end position="111"/>
    </location>
</feature>
<accession>A0A5B7GUV3</accession>
<dbReference type="AlphaFoldDB" id="A0A5B7GUV3"/>
<evidence type="ECO:0000256" key="1">
    <source>
        <dbReference type="SAM" id="MobiDB-lite"/>
    </source>
</evidence>
<evidence type="ECO:0000313" key="3">
    <source>
        <dbReference type="Proteomes" id="UP000324222"/>
    </source>
</evidence>